<proteinExistence type="predicted"/>
<comment type="caution">
    <text evidence="1">The sequence shown here is derived from an EMBL/GenBank/DDBJ whole genome shotgun (WGS) entry which is preliminary data.</text>
</comment>
<reference evidence="1 2" key="1">
    <citation type="journal article" date="2016" name="Nat. Commun.">
        <title>Thousands of microbial genomes shed light on interconnected biogeochemical processes in an aquifer system.</title>
        <authorList>
            <person name="Anantharaman K."/>
            <person name="Brown C.T."/>
            <person name="Hug L.A."/>
            <person name="Sharon I."/>
            <person name="Castelle C.J."/>
            <person name="Probst A.J."/>
            <person name="Thomas B.C."/>
            <person name="Singh A."/>
            <person name="Wilkins M.J."/>
            <person name="Karaoz U."/>
            <person name="Brodie E.L."/>
            <person name="Williams K.H."/>
            <person name="Hubbard S.S."/>
            <person name="Banfield J.F."/>
        </authorList>
    </citation>
    <scope>NUCLEOTIDE SEQUENCE [LARGE SCALE GENOMIC DNA]</scope>
</reference>
<evidence type="ECO:0000313" key="1">
    <source>
        <dbReference type="EMBL" id="OGN34129.1"/>
    </source>
</evidence>
<dbReference type="Proteomes" id="UP000178155">
    <property type="component" value="Unassembled WGS sequence"/>
</dbReference>
<accession>A0A1F8HB25</accession>
<evidence type="ECO:0000313" key="2">
    <source>
        <dbReference type="Proteomes" id="UP000178155"/>
    </source>
</evidence>
<organism evidence="1 2">
    <name type="scientific">Candidatus Yanofskybacteria bacterium RIFCSPLOWO2_02_FULL_47_9b</name>
    <dbReference type="NCBI Taxonomy" id="1802708"/>
    <lineage>
        <taxon>Bacteria</taxon>
        <taxon>Candidatus Yanofskyibacteriota</taxon>
    </lineage>
</organism>
<sequence>MFNTPKNDGKYHWTNHVVRKMMHYGLSGDRVKRIMRSPTRSEKGIAPDTIAVMQPTGSKAKPTEVWVMYAKKKVKKVVITAWRYPGVSKVREEIPIPADILAELKNIKY</sequence>
<dbReference type="AlphaFoldDB" id="A0A1F8HB25"/>
<gene>
    <name evidence="1" type="ORF">A3I39_00360</name>
</gene>
<name>A0A1F8HB25_9BACT</name>
<protein>
    <submittedName>
        <fullName evidence="1">Uncharacterized protein</fullName>
    </submittedName>
</protein>
<dbReference type="EMBL" id="MGKW01000018">
    <property type="protein sequence ID" value="OGN34129.1"/>
    <property type="molecule type" value="Genomic_DNA"/>
</dbReference>